<evidence type="ECO:0000313" key="1">
    <source>
        <dbReference type="EMBL" id="KKL81057.1"/>
    </source>
</evidence>
<sequence length="62" mass="7255">MTRRTINSEEQKRRKAQKRFEDLDYTPLAAKFLSGILRELAGQPEAHREARLRAFIEVARGK</sequence>
<dbReference type="AlphaFoldDB" id="A0A0F9I107"/>
<protein>
    <submittedName>
        <fullName evidence="1">Uncharacterized protein</fullName>
    </submittedName>
</protein>
<proteinExistence type="predicted"/>
<organism evidence="1">
    <name type="scientific">marine sediment metagenome</name>
    <dbReference type="NCBI Taxonomy" id="412755"/>
    <lineage>
        <taxon>unclassified sequences</taxon>
        <taxon>metagenomes</taxon>
        <taxon>ecological metagenomes</taxon>
    </lineage>
</organism>
<reference evidence="1" key="1">
    <citation type="journal article" date="2015" name="Nature">
        <title>Complex archaea that bridge the gap between prokaryotes and eukaryotes.</title>
        <authorList>
            <person name="Spang A."/>
            <person name="Saw J.H."/>
            <person name="Jorgensen S.L."/>
            <person name="Zaremba-Niedzwiedzka K."/>
            <person name="Martijn J."/>
            <person name="Lind A.E."/>
            <person name="van Eijk R."/>
            <person name="Schleper C."/>
            <person name="Guy L."/>
            <person name="Ettema T.J."/>
        </authorList>
    </citation>
    <scope>NUCLEOTIDE SEQUENCE</scope>
</reference>
<name>A0A0F9I107_9ZZZZ</name>
<comment type="caution">
    <text evidence="1">The sequence shown here is derived from an EMBL/GenBank/DDBJ whole genome shotgun (WGS) entry which is preliminary data.</text>
</comment>
<accession>A0A0F9I107</accession>
<gene>
    <name evidence="1" type="ORF">LCGC14_1998580</name>
</gene>
<dbReference type="EMBL" id="LAZR01022673">
    <property type="protein sequence ID" value="KKL81057.1"/>
    <property type="molecule type" value="Genomic_DNA"/>
</dbReference>